<feature type="transmembrane region" description="Helical" evidence="9">
    <location>
        <begin position="15"/>
        <end position="36"/>
    </location>
</feature>
<dbReference type="PATRIC" id="fig|857265.3.peg.4207"/>
<dbReference type="SUPFAM" id="SSF161098">
    <property type="entry name" value="MetI-like"/>
    <property type="match status" value="1"/>
</dbReference>
<comment type="similarity">
    <text evidence="9">Belongs to the binding-protein-dependent transport system permease family. CysTW subfamily.</text>
</comment>
<reference evidence="11 12" key="1">
    <citation type="submission" date="2015-07" db="EMBL/GenBank/DDBJ databases">
        <title>Draft genome sequence of the Amantichitinum ursilacus IGB-41, a new chitin-degrading bacterium.</title>
        <authorList>
            <person name="Kirstahler P."/>
            <person name="Guenther M."/>
            <person name="Grumaz C."/>
            <person name="Rupp S."/>
            <person name="Zibek S."/>
            <person name="Sohn K."/>
        </authorList>
    </citation>
    <scope>NUCLEOTIDE SEQUENCE [LARGE SCALE GENOMIC DNA]</scope>
    <source>
        <strain evidence="11 12">IGB-41</strain>
    </source>
</reference>
<feature type="transmembrane region" description="Helical" evidence="9">
    <location>
        <begin position="103"/>
        <end position="124"/>
    </location>
</feature>
<feature type="transmembrane region" description="Helical" evidence="9">
    <location>
        <begin position="214"/>
        <end position="234"/>
    </location>
</feature>
<evidence type="ECO:0000256" key="7">
    <source>
        <dbReference type="ARBA" id="ARBA00023136"/>
    </source>
</evidence>
<feature type="transmembrane region" description="Helical" evidence="9">
    <location>
        <begin position="187"/>
        <end position="207"/>
    </location>
</feature>
<dbReference type="Proteomes" id="UP000037939">
    <property type="component" value="Unassembled WGS sequence"/>
</dbReference>
<feature type="transmembrane region" description="Helical" evidence="9">
    <location>
        <begin position="246"/>
        <end position="268"/>
    </location>
</feature>
<dbReference type="STRING" id="857265.WG78_20545"/>
<comment type="subunit">
    <text evidence="2">The complex is composed of two ATP-binding proteins (CysA), two transmembrane proteins (CysT and CysW) and a solute-binding protein (CysP).</text>
</comment>
<feature type="transmembrane region" description="Helical" evidence="9">
    <location>
        <begin position="57"/>
        <end position="83"/>
    </location>
</feature>
<dbReference type="AlphaFoldDB" id="A0A0N0XHA8"/>
<dbReference type="OrthoDB" id="9804629at2"/>
<keyword evidence="4 9" id="KW-0812">Transmembrane</keyword>
<gene>
    <name evidence="11" type="primary">cysT</name>
    <name evidence="11" type="ORF">WG78_20545</name>
</gene>
<dbReference type="NCBIfam" id="TIGR00969">
    <property type="entry name" value="3a0106s02"/>
    <property type="match status" value="1"/>
</dbReference>
<comment type="caution">
    <text evidence="11">The sequence shown here is derived from an EMBL/GenBank/DDBJ whole genome shotgun (WGS) entry which is preliminary data.</text>
</comment>
<evidence type="ECO:0000256" key="9">
    <source>
        <dbReference type="RuleBase" id="RU366001"/>
    </source>
</evidence>
<comment type="function">
    <text evidence="8">Part of the ABC transporter complex CysAWTP (TC 3.A.1.6.1) involved in sulfate/thiosulfate import. Probably responsible for the translocation of the substrate across the membrane.</text>
</comment>
<dbReference type="PROSITE" id="PS50928">
    <property type="entry name" value="ABC_TM1"/>
    <property type="match status" value="1"/>
</dbReference>
<dbReference type="FunFam" id="1.10.3720.10:FF:000004">
    <property type="entry name" value="Sulfate transport system permease protein CysT"/>
    <property type="match status" value="1"/>
</dbReference>
<proteinExistence type="inferred from homology"/>
<evidence type="ECO:0000259" key="10">
    <source>
        <dbReference type="PROSITE" id="PS50928"/>
    </source>
</evidence>
<evidence type="ECO:0000256" key="2">
    <source>
        <dbReference type="ARBA" id="ARBA00011779"/>
    </source>
</evidence>
<dbReference type="Pfam" id="PF00528">
    <property type="entry name" value="BPD_transp_1"/>
    <property type="match status" value="1"/>
</dbReference>
<evidence type="ECO:0000256" key="8">
    <source>
        <dbReference type="ARBA" id="ARBA00025323"/>
    </source>
</evidence>
<protein>
    <recommendedName>
        <fullName evidence="9">Sulfate transport system permease protein CysT</fullName>
    </recommendedName>
</protein>
<dbReference type="PANTHER" id="PTHR30406">
    <property type="entry name" value="SULFATE TRANSPORT SYSTEM PERMEASE PROTEIN"/>
    <property type="match status" value="1"/>
</dbReference>
<dbReference type="EMBL" id="LAQT01000037">
    <property type="protein sequence ID" value="KPC49322.1"/>
    <property type="molecule type" value="Genomic_DNA"/>
</dbReference>
<evidence type="ECO:0000256" key="4">
    <source>
        <dbReference type="ARBA" id="ARBA00022692"/>
    </source>
</evidence>
<comment type="function">
    <text evidence="9">Part of the ABC transporter complex (TC 3.A.1.6.1) involved in sulfate/thiosulfate import.</text>
</comment>
<keyword evidence="5 9" id="KW-1133">Transmembrane helix</keyword>
<keyword evidence="3 9" id="KW-0813">Transport</keyword>
<dbReference type="NCBIfam" id="TIGR02139">
    <property type="entry name" value="permease_CysT"/>
    <property type="match status" value="1"/>
</dbReference>
<sequence>MAFKQHSVLPGFNLALGYTLLYLSVIVLIPLAALFFKSAQMPLDAFWHTVTDPRLVASYKLTFGASLLAAVINLFGGLLLAWVLVRYPFPGKRFIDAMVDLPFALPTAVAGISLATIYAPNGWVGQLFAPWDIKIAFTRIGVVIALTFVTLPFVVRTVQPVLEDLEKELEEAAASLGATRGQVFRKVILPTLLPALLTGFALAFARAIGEYGSVIFIAGNMPFVSEITPLMIISKLEQYDYVGATSIAIVMLLVSFALLLVINGLQWWSAKRLGRRK</sequence>
<evidence type="ECO:0000256" key="5">
    <source>
        <dbReference type="ARBA" id="ARBA00022989"/>
    </source>
</evidence>
<dbReference type="GO" id="GO:0005886">
    <property type="term" value="C:plasma membrane"/>
    <property type="evidence" value="ECO:0007669"/>
    <property type="project" value="UniProtKB-SubCell"/>
</dbReference>
<dbReference type="PANTHER" id="PTHR30406:SF8">
    <property type="entry name" value="SULFATE TRANSPORT SYSTEM PERMEASE PROTEIN CYST"/>
    <property type="match status" value="1"/>
</dbReference>
<evidence type="ECO:0000256" key="1">
    <source>
        <dbReference type="ARBA" id="ARBA00004651"/>
    </source>
</evidence>
<keyword evidence="6 9" id="KW-0764">Sulfate transport</keyword>
<dbReference type="GO" id="GO:0015419">
    <property type="term" value="F:ABC-type sulfate transporter activity"/>
    <property type="evidence" value="ECO:0007669"/>
    <property type="project" value="UniProtKB-UniRule"/>
</dbReference>
<evidence type="ECO:0000313" key="11">
    <source>
        <dbReference type="EMBL" id="KPC49322.1"/>
    </source>
</evidence>
<keyword evidence="12" id="KW-1185">Reference proteome</keyword>
<feature type="domain" description="ABC transmembrane type-1" evidence="10">
    <location>
        <begin position="59"/>
        <end position="262"/>
    </location>
</feature>
<organism evidence="11 12">
    <name type="scientific">Amantichitinum ursilacus</name>
    <dbReference type="NCBI Taxonomy" id="857265"/>
    <lineage>
        <taxon>Bacteria</taxon>
        <taxon>Pseudomonadati</taxon>
        <taxon>Pseudomonadota</taxon>
        <taxon>Betaproteobacteria</taxon>
        <taxon>Neisseriales</taxon>
        <taxon>Chitinibacteraceae</taxon>
        <taxon>Amantichitinum</taxon>
    </lineage>
</organism>
<dbReference type="InterPro" id="IPR011865">
    <property type="entry name" value="CysT_permease"/>
</dbReference>
<evidence type="ECO:0000256" key="3">
    <source>
        <dbReference type="ARBA" id="ARBA00022448"/>
    </source>
</evidence>
<evidence type="ECO:0000256" key="6">
    <source>
        <dbReference type="ARBA" id="ARBA00023032"/>
    </source>
</evidence>
<dbReference type="CDD" id="cd06261">
    <property type="entry name" value="TM_PBP2"/>
    <property type="match status" value="1"/>
</dbReference>
<feature type="transmembrane region" description="Helical" evidence="9">
    <location>
        <begin position="136"/>
        <end position="155"/>
    </location>
</feature>
<accession>A0A0N0XHA8</accession>
<evidence type="ECO:0000313" key="12">
    <source>
        <dbReference type="Proteomes" id="UP000037939"/>
    </source>
</evidence>
<name>A0A0N0XHA8_9NEIS</name>
<keyword evidence="7 9" id="KW-0472">Membrane</keyword>
<dbReference type="InterPro" id="IPR000515">
    <property type="entry name" value="MetI-like"/>
</dbReference>
<dbReference type="RefSeq" id="WP_083459472.1">
    <property type="nucleotide sequence ID" value="NZ_LAQT01000037.1"/>
</dbReference>
<dbReference type="InterPro" id="IPR035906">
    <property type="entry name" value="MetI-like_sf"/>
</dbReference>
<comment type="subcellular location">
    <subcellularLocation>
        <location evidence="1">Cell membrane</location>
        <topology evidence="1">Multi-pass membrane protein</topology>
    </subcellularLocation>
</comment>
<dbReference type="Gene3D" id="1.10.3720.10">
    <property type="entry name" value="MetI-like"/>
    <property type="match status" value="1"/>
</dbReference>
<dbReference type="InterPro" id="IPR005667">
    <property type="entry name" value="Sulph_transpt2"/>
</dbReference>